<keyword evidence="2" id="KW-1185">Reference proteome</keyword>
<evidence type="ECO:0000313" key="1">
    <source>
        <dbReference type="EMBL" id="KIK34156.1"/>
    </source>
</evidence>
<organism evidence="1 2">
    <name type="scientific">Suillus luteus UH-Slu-Lm8-n1</name>
    <dbReference type="NCBI Taxonomy" id="930992"/>
    <lineage>
        <taxon>Eukaryota</taxon>
        <taxon>Fungi</taxon>
        <taxon>Dikarya</taxon>
        <taxon>Basidiomycota</taxon>
        <taxon>Agaricomycotina</taxon>
        <taxon>Agaricomycetes</taxon>
        <taxon>Agaricomycetidae</taxon>
        <taxon>Boletales</taxon>
        <taxon>Suillineae</taxon>
        <taxon>Suillaceae</taxon>
        <taxon>Suillus</taxon>
    </lineage>
</organism>
<dbReference type="Proteomes" id="UP000054485">
    <property type="component" value="Unassembled WGS sequence"/>
</dbReference>
<proteinExistence type="predicted"/>
<dbReference type="EMBL" id="KN835800">
    <property type="protein sequence ID" value="KIK34156.1"/>
    <property type="molecule type" value="Genomic_DNA"/>
</dbReference>
<accession>A0A0C9ZXI2</accession>
<dbReference type="AlphaFoldDB" id="A0A0C9ZXI2"/>
<evidence type="ECO:0000313" key="2">
    <source>
        <dbReference type="Proteomes" id="UP000054485"/>
    </source>
</evidence>
<dbReference type="InParanoid" id="A0A0C9ZXI2"/>
<dbReference type="HOGENOM" id="CLU_1876806_0_0_1"/>
<dbReference type="OrthoDB" id="2680529at2759"/>
<sequence length="136" mass="15421">MTHPLSSNQQRVQSARLELHRESMHSPTVKGSATCSVKSARAPQRINTLTPYQGINDMFGERGSSSTEDQYTLTLSKDQCVNSLSARDDLKKHLPYESPRLFWLGQTNMTTVFRRLDRSTHLPPAHVSRLGHVKFE</sequence>
<reference evidence="2" key="2">
    <citation type="submission" date="2015-01" db="EMBL/GenBank/DDBJ databases">
        <title>Evolutionary Origins and Diversification of the Mycorrhizal Mutualists.</title>
        <authorList>
            <consortium name="DOE Joint Genome Institute"/>
            <consortium name="Mycorrhizal Genomics Consortium"/>
            <person name="Kohler A."/>
            <person name="Kuo A."/>
            <person name="Nagy L.G."/>
            <person name="Floudas D."/>
            <person name="Copeland A."/>
            <person name="Barry K.W."/>
            <person name="Cichocki N."/>
            <person name="Veneault-Fourrey C."/>
            <person name="LaButti K."/>
            <person name="Lindquist E.A."/>
            <person name="Lipzen A."/>
            <person name="Lundell T."/>
            <person name="Morin E."/>
            <person name="Murat C."/>
            <person name="Riley R."/>
            <person name="Ohm R."/>
            <person name="Sun H."/>
            <person name="Tunlid A."/>
            <person name="Henrissat B."/>
            <person name="Grigoriev I.V."/>
            <person name="Hibbett D.S."/>
            <person name="Martin F."/>
        </authorList>
    </citation>
    <scope>NUCLEOTIDE SEQUENCE [LARGE SCALE GENOMIC DNA]</scope>
    <source>
        <strain evidence="2">UH-Slu-Lm8-n1</strain>
    </source>
</reference>
<protein>
    <submittedName>
        <fullName evidence="1">Uncharacterized protein</fullName>
    </submittedName>
</protein>
<name>A0A0C9ZXI2_9AGAM</name>
<reference evidence="1 2" key="1">
    <citation type="submission" date="2014-04" db="EMBL/GenBank/DDBJ databases">
        <authorList>
            <consortium name="DOE Joint Genome Institute"/>
            <person name="Kuo A."/>
            <person name="Ruytinx J."/>
            <person name="Rineau F."/>
            <person name="Colpaert J."/>
            <person name="Kohler A."/>
            <person name="Nagy L.G."/>
            <person name="Floudas D."/>
            <person name="Copeland A."/>
            <person name="Barry K.W."/>
            <person name="Cichocki N."/>
            <person name="Veneault-Fourrey C."/>
            <person name="LaButti K."/>
            <person name="Lindquist E.A."/>
            <person name="Lipzen A."/>
            <person name="Lundell T."/>
            <person name="Morin E."/>
            <person name="Murat C."/>
            <person name="Sun H."/>
            <person name="Tunlid A."/>
            <person name="Henrissat B."/>
            <person name="Grigoriev I.V."/>
            <person name="Hibbett D.S."/>
            <person name="Martin F."/>
            <person name="Nordberg H.P."/>
            <person name="Cantor M.N."/>
            <person name="Hua S.X."/>
        </authorList>
    </citation>
    <scope>NUCLEOTIDE SEQUENCE [LARGE SCALE GENOMIC DNA]</scope>
    <source>
        <strain evidence="1 2">UH-Slu-Lm8-n1</strain>
    </source>
</reference>
<gene>
    <name evidence="1" type="ORF">CY34DRAFT_655938</name>
</gene>